<name>A0A1J5S5W4_9ZZZZ</name>
<comment type="caution">
    <text evidence="1">The sequence shown here is derived from an EMBL/GenBank/DDBJ whole genome shotgun (WGS) entry which is preliminary data.</text>
</comment>
<gene>
    <name evidence="1" type="ORF">GALL_140300</name>
</gene>
<organism evidence="1">
    <name type="scientific">mine drainage metagenome</name>
    <dbReference type="NCBI Taxonomy" id="410659"/>
    <lineage>
        <taxon>unclassified sequences</taxon>
        <taxon>metagenomes</taxon>
        <taxon>ecological metagenomes</taxon>
    </lineage>
</organism>
<reference evidence="1" key="1">
    <citation type="submission" date="2016-10" db="EMBL/GenBank/DDBJ databases">
        <title>Sequence of Gallionella enrichment culture.</title>
        <authorList>
            <person name="Poehlein A."/>
            <person name="Muehling M."/>
            <person name="Daniel R."/>
        </authorList>
    </citation>
    <scope>NUCLEOTIDE SEQUENCE</scope>
</reference>
<protein>
    <submittedName>
        <fullName evidence="1">Uncharacterized protein</fullName>
    </submittedName>
</protein>
<dbReference type="AlphaFoldDB" id="A0A1J5S5W4"/>
<accession>A0A1J5S5W4</accession>
<sequence>MSDETDVPERRRNLELRGMFADAYALVEPFFDPANRWNGQTLEHLAFRVMREHYPNSSSDDIYVFLAAAKRCYAERVAGPGR</sequence>
<evidence type="ECO:0000313" key="1">
    <source>
        <dbReference type="EMBL" id="OIR03849.1"/>
    </source>
</evidence>
<dbReference type="EMBL" id="MLJW01000062">
    <property type="protein sequence ID" value="OIR03849.1"/>
    <property type="molecule type" value="Genomic_DNA"/>
</dbReference>
<proteinExistence type="predicted"/>